<evidence type="ECO:0000313" key="5">
    <source>
        <dbReference type="Proteomes" id="UP001469553"/>
    </source>
</evidence>
<evidence type="ECO:0000256" key="2">
    <source>
        <dbReference type="SAM" id="Coils"/>
    </source>
</evidence>
<proteinExistence type="predicted"/>
<name>A0ABV0XC84_9TELE</name>
<feature type="non-terminal residue" evidence="4">
    <location>
        <position position="1"/>
    </location>
</feature>
<dbReference type="Proteomes" id="UP001469553">
    <property type="component" value="Unassembled WGS sequence"/>
</dbReference>
<dbReference type="Gene3D" id="6.10.140.920">
    <property type="match status" value="1"/>
</dbReference>
<accession>A0ABV0XC84</accession>
<sequence length="117" mass="13252">DIDGPELSDGEQNQDWLSGDPQDMKELLDKLTEENQQITQLEAQLQTKKEELDSEMKMVAESGDEQGKADLEEENSKLKEELSVLPELKKELESLRARVTELSQLTAMRASCRTGEE</sequence>
<reference evidence="4 5" key="1">
    <citation type="submission" date="2021-06" db="EMBL/GenBank/DDBJ databases">
        <authorList>
            <person name="Palmer J.M."/>
        </authorList>
    </citation>
    <scope>NUCLEOTIDE SEQUENCE [LARGE SCALE GENOMIC DNA]</scope>
    <source>
        <strain evidence="4 5">AS_MEX2019</strain>
        <tissue evidence="4">Muscle</tissue>
    </source>
</reference>
<dbReference type="PANTHER" id="PTHR28638:SF1">
    <property type="entry name" value="PRE-B-CELL LEUKEMIA TRANSCRIPTION FACTOR-INTERACTING PROTEIN 1"/>
    <property type="match status" value="1"/>
</dbReference>
<dbReference type="InterPro" id="IPR051990">
    <property type="entry name" value="CCPG1/PBIP1"/>
</dbReference>
<evidence type="ECO:0000256" key="3">
    <source>
        <dbReference type="SAM" id="MobiDB-lite"/>
    </source>
</evidence>
<dbReference type="EMBL" id="JAHRIP010000268">
    <property type="protein sequence ID" value="MEQ2279067.1"/>
    <property type="molecule type" value="Genomic_DNA"/>
</dbReference>
<comment type="caution">
    <text evidence="4">The sequence shown here is derived from an EMBL/GenBank/DDBJ whole genome shotgun (WGS) entry which is preliminary data.</text>
</comment>
<evidence type="ECO:0000313" key="4">
    <source>
        <dbReference type="EMBL" id="MEQ2279067.1"/>
    </source>
</evidence>
<organism evidence="4 5">
    <name type="scientific">Ameca splendens</name>
    <dbReference type="NCBI Taxonomy" id="208324"/>
    <lineage>
        <taxon>Eukaryota</taxon>
        <taxon>Metazoa</taxon>
        <taxon>Chordata</taxon>
        <taxon>Craniata</taxon>
        <taxon>Vertebrata</taxon>
        <taxon>Euteleostomi</taxon>
        <taxon>Actinopterygii</taxon>
        <taxon>Neopterygii</taxon>
        <taxon>Teleostei</taxon>
        <taxon>Neoteleostei</taxon>
        <taxon>Acanthomorphata</taxon>
        <taxon>Ovalentaria</taxon>
        <taxon>Atherinomorphae</taxon>
        <taxon>Cyprinodontiformes</taxon>
        <taxon>Goodeidae</taxon>
        <taxon>Ameca</taxon>
    </lineage>
</organism>
<dbReference type="PANTHER" id="PTHR28638">
    <property type="entry name" value="CELL CYCLE PROGRESSION PROTEIN 1"/>
    <property type="match status" value="1"/>
</dbReference>
<protein>
    <submittedName>
        <fullName evidence="4">Uncharacterized protein</fullName>
    </submittedName>
</protein>
<feature type="region of interest" description="Disordered" evidence="3">
    <location>
        <begin position="1"/>
        <end position="21"/>
    </location>
</feature>
<evidence type="ECO:0000256" key="1">
    <source>
        <dbReference type="ARBA" id="ARBA00023054"/>
    </source>
</evidence>
<keyword evidence="5" id="KW-1185">Reference proteome</keyword>
<gene>
    <name evidence="4" type="ORF">AMECASPLE_005741</name>
</gene>
<feature type="coiled-coil region" evidence="2">
    <location>
        <begin position="24"/>
        <end position="105"/>
    </location>
</feature>
<keyword evidence="1 2" id="KW-0175">Coiled coil</keyword>